<dbReference type="PANTHER" id="PTHR43280:SF2">
    <property type="entry name" value="HTH-TYPE TRANSCRIPTIONAL REGULATOR EXSA"/>
    <property type="match status" value="1"/>
</dbReference>
<dbReference type="InterPro" id="IPR002818">
    <property type="entry name" value="DJ-1/PfpI"/>
</dbReference>
<dbReference type="InterPro" id="IPR009057">
    <property type="entry name" value="Homeodomain-like_sf"/>
</dbReference>
<dbReference type="InterPro" id="IPR029062">
    <property type="entry name" value="Class_I_gatase-like"/>
</dbReference>
<dbReference type="PROSITE" id="PS01124">
    <property type="entry name" value="HTH_ARAC_FAMILY_2"/>
    <property type="match status" value="1"/>
</dbReference>
<evidence type="ECO:0000256" key="1">
    <source>
        <dbReference type="ARBA" id="ARBA00023015"/>
    </source>
</evidence>
<protein>
    <submittedName>
        <fullName evidence="5">GlxA family transcriptional regulator</fullName>
    </submittedName>
</protein>
<dbReference type="PROSITE" id="PS00041">
    <property type="entry name" value="HTH_ARAC_FAMILY_1"/>
    <property type="match status" value="1"/>
</dbReference>
<accession>A0ABV6BBY0</accession>
<comment type="caution">
    <text evidence="5">The sequence shown here is derived from an EMBL/GenBank/DDBJ whole genome shotgun (WGS) entry which is preliminary data.</text>
</comment>
<evidence type="ECO:0000259" key="4">
    <source>
        <dbReference type="PROSITE" id="PS01124"/>
    </source>
</evidence>
<evidence type="ECO:0000256" key="2">
    <source>
        <dbReference type="ARBA" id="ARBA00023125"/>
    </source>
</evidence>
<dbReference type="Pfam" id="PF12833">
    <property type="entry name" value="HTH_18"/>
    <property type="match status" value="1"/>
</dbReference>
<dbReference type="Pfam" id="PF01965">
    <property type="entry name" value="DJ-1_PfpI"/>
    <property type="match status" value="1"/>
</dbReference>
<proteinExistence type="predicted"/>
<reference evidence="5 6" key="1">
    <citation type="submission" date="2024-09" db="EMBL/GenBank/DDBJ databases">
        <authorList>
            <person name="Sun Q."/>
            <person name="Mori K."/>
        </authorList>
    </citation>
    <scope>NUCLEOTIDE SEQUENCE [LARGE SCALE GENOMIC DNA]</scope>
    <source>
        <strain evidence="5 6">KCTC 23315</strain>
    </source>
</reference>
<dbReference type="Gene3D" id="1.10.10.60">
    <property type="entry name" value="Homeodomain-like"/>
    <property type="match status" value="2"/>
</dbReference>
<dbReference type="Gene3D" id="3.40.50.880">
    <property type="match status" value="1"/>
</dbReference>
<dbReference type="InterPro" id="IPR018060">
    <property type="entry name" value="HTH_AraC"/>
</dbReference>
<keyword evidence="1" id="KW-0805">Transcription regulation</keyword>
<dbReference type="PANTHER" id="PTHR43280">
    <property type="entry name" value="ARAC-FAMILY TRANSCRIPTIONAL REGULATOR"/>
    <property type="match status" value="1"/>
</dbReference>
<organism evidence="5 6">
    <name type="scientific">Rheinheimera tilapiae</name>
    <dbReference type="NCBI Taxonomy" id="875043"/>
    <lineage>
        <taxon>Bacteria</taxon>
        <taxon>Pseudomonadati</taxon>
        <taxon>Pseudomonadota</taxon>
        <taxon>Gammaproteobacteria</taxon>
        <taxon>Chromatiales</taxon>
        <taxon>Chromatiaceae</taxon>
        <taxon>Rheinheimera</taxon>
    </lineage>
</organism>
<sequence length="326" mass="36539">MKTLLVLVYPGVALGHLTGMAEVFRFANQLAQYLDPLNQQPRYQVQFYHLSGASSYQADGLQIACIEQPPAQIDALLIPGNYAHQAPELEQVMTLFHAHKDWFIDLQQQGTLLAAGCNGSFALAATGLLDGGDATTCWFLAEYFQQLFPQVCLKAEVSVSRSGNCLTAGATTAYLQLCLQLITEFDGVRFSSQLAKVLLVEPALHSQAPFLSVQQLVSHQDERIAAVQSYLRKHLAEPLDLQQLAQRFAMSGRTLIRRFKSATGDTPMAWLQKLRIDKAKNLLETTMMPLEQLTQQVGYEDVSSFRKLFQQYTQMTPKAYRNHFFQ</sequence>
<dbReference type="SUPFAM" id="SSF52317">
    <property type="entry name" value="Class I glutamine amidotransferase-like"/>
    <property type="match status" value="1"/>
</dbReference>
<evidence type="ECO:0000256" key="3">
    <source>
        <dbReference type="ARBA" id="ARBA00023163"/>
    </source>
</evidence>
<dbReference type="Proteomes" id="UP001589813">
    <property type="component" value="Unassembled WGS sequence"/>
</dbReference>
<dbReference type="EMBL" id="JBHLXP010000001">
    <property type="protein sequence ID" value="MFC0048391.1"/>
    <property type="molecule type" value="Genomic_DNA"/>
</dbReference>
<name>A0ABV6BBY0_9GAMM</name>
<evidence type="ECO:0000313" key="6">
    <source>
        <dbReference type="Proteomes" id="UP001589813"/>
    </source>
</evidence>
<feature type="domain" description="HTH araC/xylS-type" evidence="4">
    <location>
        <begin position="225"/>
        <end position="323"/>
    </location>
</feature>
<dbReference type="SUPFAM" id="SSF46689">
    <property type="entry name" value="Homeodomain-like"/>
    <property type="match status" value="2"/>
</dbReference>
<keyword evidence="6" id="KW-1185">Reference proteome</keyword>
<keyword evidence="3" id="KW-0804">Transcription</keyword>
<dbReference type="RefSeq" id="WP_377242540.1">
    <property type="nucleotide sequence ID" value="NZ_JBHLXP010000001.1"/>
</dbReference>
<dbReference type="SMART" id="SM00342">
    <property type="entry name" value="HTH_ARAC"/>
    <property type="match status" value="1"/>
</dbReference>
<keyword evidence="2" id="KW-0238">DNA-binding</keyword>
<evidence type="ECO:0000313" key="5">
    <source>
        <dbReference type="EMBL" id="MFC0048391.1"/>
    </source>
</evidence>
<dbReference type="InterPro" id="IPR018062">
    <property type="entry name" value="HTH_AraC-typ_CS"/>
</dbReference>
<gene>
    <name evidence="5" type="ORF">ACFFJP_08830</name>
</gene>